<name>A0A0B8R091_LACLL</name>
<proteinExistence type="predicted"/>
<dbReference type="PATRIC" id="fig|1360.96.peg.1707"/>
<sequence>MIMEIIIRNRIKIDQQEELVKEIYQGELKKGEHQTLLKYQNAANEKVLLKFDEKEVIMTRFAKRPIKMHFHPEIPGLTEYEGLGELSILTNALSIDHESRTIKINYQLSQGAQKIADYHLRIDWREQSVEGETNG</sequence>
<dbReference type="EMBL" id="BBSI01000023">
    <property type="protein sequence ID" value="GAM80623.1"/>
    <property type="molecule type" value="Genomic_DNA"/>
</dbReference>
<organism evidence="1 2">
    <name type="scientific">Lactococcus lactis subsp. lactis</name>
    <name type="common">Streptococcus lactis</name>
    <dbReference type="NCBI Taxonomy" id="1360"/>
    <lineage>
        <taxon>Bacteria</taxon>
        <taxon>Bacillati</taxon>
        <taxon>Bacillota</taxon>
        <taxon>Bacilli</taxon>
        <taxon>Lactobacillales</taxon>
        <taxon>Streptococcaceae</taxon>
        <taxon>Lactococcus</taxon>
    </lineage>
</organism>
<evidence type="ECO:0000313" key="2">
    <source>
        <dbReference type="Proteomes" id="UP000031847"/>
    </source>
</evidence>
<dbReference type="AlphaFoldDB" id="A0A0B8R091"/>
<dbReference type="InterPro" id="IPR015231">
    <property type="entry name" value="DUF1934"/>
</dbReference>
<protein>
    <submittedName>
        <fullName evidence="1">Uncharacterized protein conserved in bacteria</fullName>
    </submittedName>
</protein>
<reference evidence="1 2" key="1">
    <citation type="submission" date="2015-01" db="EMBL/GenBank/DDBJ databases">
        <title>Lactococcus lactis subsp.lactis JCM 5805 whole genome shotgun sequence.</title>
        <authorList>
            <person name="Fujii T."/>
            <person name="Tomita Y."/>
            <person name="Ikushima S."/>
            <person name="Fujiwara D."/>
        </authorList>
    </citation>
    <scope>NUCLEOTIDE SEQUENCE [LARGE SCALE GENOMIC DNA]</scope>
    <source>
        <strain evidence="1 2">JCM 5805</strain>
    </source>
</reference>
<comment type="caution">
    <text evidence="1">The sequence shown here is derived from an EMBL/GenBank/DDBJ whole genome shotgun (WGS) entry which is preliminary data.</text>
</comment>
<gene>
    <name evidence="1" type="ORF">JCM5805K_1734</name>
</gene>
<dbReference type="InterPro" id="IPR012674">
    <property type="entry name" value="Calycin"/>
</dbReference>
<dbReference type="Gene3D" id="2.40.128.20">
    <property type="match status" value="1"/>
</dbReference>
<evidence type="ECO:0000313" key="1">
    <source>
        <dbReference type="EMBL" id="GAM80623.1"/>
    </source>
</evidence>
<dbReference type="RefSeq" id="WP_023189346.1">
    <property type="nucleotide sequence ID" value="NZ_BAABQR010000002.1"/>
</dbReference>
<dbReference type="Pfam" id="PF09148">
    <property type="entry name" value="DUF1934"/>
    <property type="match status" value="1"/>
</dbReference>
<accession>A0A0B8R091</accession>
<dbReference type="Proteomes" id="UP000031847">
    <property type="component" value="Unassembled WGS sequence"/>
</dbReference>
<dbReference type="SUPFAM" id="SSF50814">
    <property type="entry name" value="Lipocalins"/>
    <property type="match status" value="1"/>
</dbReference>